<gene>
    <name evidence="2" type="ORF">AQI70_14740</name>
</gene>
<keyword evidence="2" id="KW-0808">Transferase</keyword>
<reference evidence="2 3" key="1">
    <citation type="submission" date="2015-10" db="EMBL/GenBank/DDBJ databases">
        <title>Draft genome sequence of Streptomyces curacoi DSM 40107, type strain for the species Streptomyces curacoi.</title>
        <authorList>
            <person name="Ruckert C."/>
            <person name="Winkler A."/>
            <person name="Kalinowski J."/>
            <person name="Kampfer P."/>
            <person name="Glaeser S."/>
        </authorList>
    </citation>
    <scope>NUCLEOTIDE SEQUENCE [LARGE SCALE GENOMIC DNA]</scope>
    <source>
        <strain evidence="2 3">DSM 40107</strain>
    </source>
</reference>
<dbReference type="Proteomes" id="UP000054024">
    <property type="component" value="Unassembled WGS sequence"/>
</dbReference>
<dbReference type="RefSeq" id="WP_062148965.1">
    <property type="nucleotide sequence ID" value="NZ_KQ947987.1"/>
</dbReference>
<feature type="compositionally biased region" description="Basic and acidic residues" evidence="1">
    <location>
        <begin position="142"/>
        <end position="158"/>
    </location>
</feature>
<feature type="compositionally biased region" description="Low complexity" evidence="1">
    <location>
        <begin position="99"/>
        <end position="120"/>
    </location>
</feature>
<comment type="caution">
    <text evidence="2">The sequence shown here is derived from an EMBL/GenBank/DDBJ whole genome shotgun (WGS) entry which is preliminary data.</text>
</comment>
<evidence type="ECO:0000313" key="3">
    <source>
        <dbReference type="Proteomes" id="UP000054024"/>
    </source>
</evidence>
<dbReference type="STRING" id="146536.AQI70_14740"/>
<protein>
    <submittedName>
        <fullName evidence="2">Transferase</fullName>
    </submittedName>
</protein>
<dbReference type="EMBL" id="LMWJ01000009">
    <property type="protein sequence ID" value="KUM76214.1"/>
    <property type="molecule type" value="Genomic_DNA"/>
</dbReference>
<proteinExistence type="predicted"/>
<dbReference type="OrthoDB" id="3517562at2"/>
<dbReference type="GO" id="GO:0016740">
    <property type="term" value="F:transferase activity"/>
    <property type="evidence" value="ECO:0007669"/>
    <property type="project" value="UniProtKB-KW"/>
</dbReference>
<keyword evidence="3" id="KW-1185">Reference proteome</keyword>
<organism evidence="2 3">
    <name type="scientific">Streptomyces curacoi</name>
    <dbReference type="NCBI Taxonomy" id="146536"/>
    <lineage>
        <taxon>Bacteria</taxon>
        <taxon>Bacillati</taxon>
        <taxon>Actinomycetota</taxon>
        <taxon>Actinomycetes</taxon>
        <taxon>Kitasatosporales</taxon>
        <taxon>Streptomycetaceae</taxon>
        <taxon>Streptomyces</taxon>
    </lineage>
</organism>
<feature type="region of interest" description="Disordered" evidence="1">
    <location>
        <begin position="93"/>
        <end position="159"/>
    </location>
</feature>
<sequence>MTTETGASRDTRLRADCTIDPDGRIAFALRPPAAVDFRSSRMLLRLRPKKGQPEKVVHVLDLEPADDGSLRAVLEPQPQLAEGRWDVYVLAEPRESGDPGDSTDSGDSIESIESIESGDPGDSGDTGGLGDPGARRQRIRPGLRDLRVLVDGQSRDRPSPVAVRVPYATKDGYLAVRAWLRTAHAEVEGVEVTDRSMTVRARLHGATLADGATVRLRLRGGDGVVRTLEPRAASDGRAFSFTVDYGELAAGHGTGSRVWDLSVQPRPAAGAPPVRIGRLLDDVADRKEIFVYPQAAVGGVTVRPYYTVDNDLSVEVTAVRP</sequence>
<dbReference type="AlphaFoldDB" id="A0A117PB00"/>
<evidence type="ECO:0000313" key="2">
    <source>
        <dbReference type="EMBL" id="KUM76214.1"/>
    </source>
</evidence>
<accession>A0A117PB00</accession>
<name>A0A117PB00_9ACTN</name>
<evidence type="ECO:0000256" key="1">
    <source>
        <dbReference type="SAM" id="MobiDB-lite"/>
    </source>
</evidence>